<dbReference type="Gramene" id="ESR56203">
    <property type="protein sequence ID" value="ESR56203"/>
    <property type="gene ID" value="CICLE_v100214181mg"/>
</dbReference>
<sequence length="45" mass="5225">DSVMWAFKAFWVFRILLERFSDALPPPRSALLSSFMLPFKPNVVP</sequence>
<feature type="non-terminal residue" evidence="1">
    <location>
        <position position="1"/>
    </location>
</feature>
<dbReference type="EMBL" id="KI536661">
    <property type="protein sequence ID" value="ESR56203.1"/>
    <property type="molecule type" value="Genomic_DNA"/>
</dbReference>
<dbReference type="AlphaFoldDB" id="V4TS06"/>
<dbReference type="InParanoid" id="V4TS06"/>
<dbReference type="Gramene" id="ESR56204">
    <property type="protein sequence ID" value="ESR56204"/>
    <property type="gene ID" value="CICLE_v100214181mg"/>
</dbReference>
<dbReference type="EMBL" id="KI536661">
    <property type="protein sequence ID" value="ESR56204.1"/>
    <property type="molecule type" value="Genomic_DNA"/>
</dbReference>
<protein>
    <submittedName>
        <fullName evidence="1">Uncharacterized protein</fullName>
    </submittedName>
</protein>
<gene>
    <name evidence="1" type="ORF">CICLE_v100214181mg</name>
</gene>
<evidence type="ECO:0000313" key="1">
    <source>
        <dbReference type="EMBL" id="ESR56202.1"/>
    </source>
</evidence>
<name>V4TS06_CITCL</name>
<dbReference type="KEGG" id="cic:CICLE_v100214181m"/>
<dbReference type="Gramene" id="ESR56202">
    <property type="protein sequence ID" value="ESR56202"/>
    <property type="gene ID" value="CICLE_v100214181mg"/>
</dbReference>
<dbReference type="EMBL" id="KI536661">
    <property type="protein sequence ID" value="ESR56202.1"/>
    <property type="molecule type" value="Genomic_DNA"/>
</dbReference>
<proteinExistence type="predicted"/>
<evidence type="ECO:0000313" key="2">
    <source>
        <dbReference type="Proteomes" id="UP000030687"/>
    </source>
</evidence>
<organism evidence="1 2">
    <name type="scientific">Citrus clementina</name>
    <name type="common">Clementine</name>
    <name type="synonym">Citrus deliciosa x Citrus sinensis</name>
    <dbReference type="NCBI Taxonomy" id="85681"/>
    <lineage>
        <taxon>Eukaryota</taxon>
        <taxon>Viridiplantae</taxon>
        <taxon>Streptophyta</taxon>
        <taxon>Embryophyta</taxon>
        <taxon>Tracheophyta</taxon>
        <taxon>Spermatophyta</taxon>
        <taxon>Magnoliopsida</taxon>
        <taxon>eudicotyledons</taxon>
        <taxon>Gunneridae</taxon>
        <taxon>Pentapetalae</taxon>
        <taxon>rosids</taxon>
        <taxon>malvids</taxon>
        <taxon>Sapindales</taxon>
        <taxon>Rutaceae</taxon>
        <taxon>Aurantioideae</taxon>
        <taxon>Citrus</taxon>
    </lineage>
</organism>
<accession>V4TS06</accession>
<keyword evidence="2" id="KW-1185">Reference proteome</keyword>
<reference evidence="1 2" key="1">
    <citation type="submission" date="2013-10" db="EMBL/GenBank/DDBJ databases">
        <authorList>
            <consortium name="International Citrus Genome Consortium"/>
            <person name="Jenkins J."/>
            <person name="Schmutz J."/>
            <person name="Prochnik S."/>
            <person name="Rokhsar D."/>
            <person name="Gmitter F."/>
            <person name="Ollitrault P."/>
            <person name="Machado M."/>
            <person name="Talon M."/>
            <person name="Wincker P."/>
            <person name="Jaillon O."/>
            <person name="Morgante M."/>
        </authorList>
    </citation>
    <scope>NUCLEOTIDE SEQUENCE</scope>
    <source>
        <strain evidence="2">cv. Clemenules</strain>
    </source>
</reference>
<dbReference type="Proteomes" id="UP000030687">
    <property type="component" value="Unassembled WGS sequence"/>
</dbReference>